<dbReference type="PROSITE" id="PS50112">
    <property type="entry name" value="PAS"/>
    <property type="match status" value="1"/>
</dbReference>
<name>A0A653E925_9PSED</name>
<evidence type="ECO:0000256" key="2">
    <source>
        <dbReference type="ARBA" id="ARBA00004533"/>
    </source>
</evidence>
<organism evidence="8">
    <name type="scientific">Pseudomonas marincola</name>
    <dbReference type="NCBI Taxonomy" id="437900"/>
    <lineage>
        <taxon>Bacteria</taxon>
        <taxon>Pseudomonadati</taxon>
        <taxon>Pseudomonadota</taxon>
        <taxon>Gammaproteobacteria</taxon>
        <taxon>Pseudomonadales</taxon>
        <taxon>Pseudomonadaceae</taxon>
        <taxon>Pseudomonas</taxon>
    </lineage>
</organism>
<dbReference type="SMART" id="SM00091">
    <property type="entry name" value="PAS"/>
    <property type="match status" value="1"/>
</dbReference>
<evidence type="ECO:0000256" key="3">
    <source>
        <dbReference type="SAM" id="Phobius"/>
    </source>
</evidence>
<gene>
    <name evidence="8" type="ORF">PMYSY11_3248</name>
</gene>
<dbReference type="SMART" id="SM00267">
    <property type="entry name" value="GGDEF"/>
    <property type="match status" value="1"/>
</dbReference>
<reference evidence="8" key="1">
    <citation type="submission" date="2019-02" db="EMBL/GenBank/DDBJ databases">
        <authorList>
            <consortium name="Genoscope - CEA"/>
            <person name="William W."/>
        </authorList>
    </citation>
    <scope>NUCLEOTIDE SEQUENCE [LARGE SCALE GENOMIC DNA]</scope>
    <source>
        <strain evidence="8">YSy11</strain>
    </source>
</reference>
<dbReference type="SMART" id="SM00052">
    <property type="entry name" value="EAL"/>
    <property type="match status" value="1"/>
</dbReference>
<dbReference type="InterPro" id="IPR000160">
    <property type="entry name" value="GGDEF_dom"/>
</dbReference>
<comment type="cofactor">
    <cofactor evidence="1">
        <name>Mg(2+)</name>
        <dbReference type="ChEBI" id="CHEBI:18420"/>
    </cofactor>
</comment>
<keyword evidence="3" id="KW-1133">Transmembrane helix</keyword>
<dbReference type="PANTHER" id="PTHR44757:SF4">
    <property type="entry name" value="DIGUANYLATE CYCLASE DGCE-RELATED"/>
    <property type="match status" value="1"/>
</dbReference>
<dbReference type="CDD" id="cd00130">
    <property type="entry name" value="PAS"/>
    <property type="match status" value="1"/>
</dbReference>
<proteinExistence type="predicted"/>
<dbReference type="Gene3D" id="3.20.20.450">
    <property type="entry name" value="EAL domain"/>
    <property type="match status" value="1"/>
</dbReference>
<dbReference type="GO" id="GO:0006355">
    <property type="term" value="P:regulation of DNA-templated transcription"/>
    <property type="evidence" value="ECO:0007669"/>
    <property type="project" value="InterPro"/>
</dbReference>
<dbReference type="InterPro" id="IPR013767">
    <property type="entry name" value="PAS_fold"/>
</dbReference>
<keyword evidence="3" id="KW-0812">Transmembrane</keyword>
<evidence type="ECO:0000256" key="1">
    <source>
        <dbReference type="ARBA" id="ARBA00001946"/>
    </source>
</evidence>
<feature type="domain" description="GGDEF" evidence="7">
    <location>
        <begin position="401"/>
        <end position="534"/>
    </location>
</feature>
<dbReference type="InterPro" id="IPR052155">
    <property type="entry name" value="Biofilm_reg_signaling"/>
</dbReference>
<keyword evidence="3" id="KW-0472">Membrane</keyword>
<dbReference type="InterPro" id="IPR029787">
    <property type="entry name" value="Nucleotide_cyclase"/>
</dbReference>
<dbReference type="CDD" id="cd01949">
    <property type="entry name" value="GGDEF"/>
    <property type="match status" value="1"/>
</dbReference>
<dbReference type="PANTHER" id="PTHR44757">
    <property type="entry name" value="DIGUANYLATE CYCLASE DGCP"/>
    <property type="match status" value="1"/>
</dbReference>
<protein>
    <submittedName>
        <fullName evidence="8">PAS domain S-box protein</fullName>
    </submittedName>
</protein>
<dbReference type="InterPro" id="IPR000700">
    <property type="entry name" value="PAS-assoc_C"/>
</dbReference>
<dbReference type="NCBIfam" id="TIGR00229">
    <property type="entry name" value="sensory_box"/>
    <property type="match status" value="1"/>
</dbReference>
<dbReference type="AlphaFoldDB" id="A0A653E925"/>
<evidence type="ECO:0000313" key="8">
    <source>
        <dbReference type="EMBL" id="VEV98292.1"/>
    </source>
</evidence>
<dbReference type="InterPro" id="IPR035919">
    <property type="entry name" value="EAL_sf"/>
</dbReference>
<feature type="transmembrane region" description="Helical" evidence="3">
    <location>
        <begin position="206"/>
        <end position="223"/>
    </location>
</feature>
<dbReference type="Gene3D" id="3.30.70.270">
    <property type="match status" value="1"/>
</dbReference>
<evidence type="ECO:0000259" key="7">
    <source>
        <dbReference type="PROSITE" id="PS50887"/>
    </source>
</evidence>
<dbReference type="CDD" id="cd01948">
    <property type="entry name" value="EAL"/>
    <property type="match status" value="1"/>
</dbReference>
<dbReference type="Pfam" id="PF00990">
    <property type="entry name" value="GGDEF"/>
    <property type="match status" value="1"/>
</dbReference>
<dbReference type="FunFam" id="3.30.70.270:FF:000001">
    <property type="entry name" value="Diguanylate cyclase domain protein"/>
    <property type="match status" value="1"/>
</dbReference>
<dbReference type="EMBL" id="LR215729">
    <property type="protein sequence ID" value="VEV98292.1"/>
    <property type="molecule type" value="Genomic_DNA"/>
</dbReference>
<dbReference type="Pfam" id="PF00563">
    <property type="entry name" value="EAL"/>
    <property type="match status" value="1"/>
</dbReference>
<feature type="transmembrane region" description="Helical" evidence="3">
    <location>
        <begin position="12"/>
        <end position="34"/>
    </location>
</feature>
<evidence type="ECO:0000259" key="5">
    <source>
        <dbReference type="PROSITE" id="PS50113"/>
    </source>
</evidence>
<sequence length="814" mass="90580">MSPESPKEKQHLLSLIWPFIGIALFQALLLLISLNVLSSVRAYVNGESLWSKGYKDAIFFLGLYVDKPDEIYLKQYQQAIATPLNFQHAKSALESPVFDPHAAQRSLVAGGIDPQDAPGMVTLYRNFSRFGFMSSSISIWNEADSFLIEIEQLASTIEQTVASGQVNEQQIANWKAQIYKLNRNATPLTEQFSVELGRSSRSLNEVLIWLNLSIAAALILLALSRTAKLMRQRSEFEDALATEKERVQITLASIGDAVLTIDDAGKIDYMNPAAEQLTGWRGANASGLALDKLLPDAGTQSVAPATAILEQMSSDNNETTAHKLMRADGSAVVVTLMAAPIRNQDKISGMVLVLHDMTREHQYIANLSWQASHDALTGLLNRREFDRRLSRSLENLQQQQSEHALMYLDLDQFKIINDTCGHAAGDQLLRQVCTALQSCLRENDTLARLGGDEFGVLLENCPADISTKLAEQLRLAVQALRFSWNGRSFNVSASIGLVTLGQSQVTLEESLRAADVACYMAKDKGRNRVQLYHPENTELSLRFGEMAWAQRIHQALKEHRFELYAQEIMPAQKDLDGGIHIELLLRLRDEDNQLVAPGHFMPAAERYGLMPMLDHWVVENALGIIIERKNAGLEPIQTCAINLSGSTIGDPEFLAFLRQQLKRPGIDPRQICFEITETSAIANLTDAMHFIKELQVLGCKFSLDDFGVGMSSFAYLKNLPVDYLKIDGGFVKDMLSDPIDRAMVEMINRIAQVMGKATIAEFVENEQIRQELEDIGVDYVQGYGIAKPHPFNKESTLVSGAAFANRKRTVQTSH</sequence>
<evidence type="ECO:0000259" key="6">
    <source>
        <dbReference type="PROSITE" id="PS50883"/>
    </source>
</evidence>
<feature type="domain" description="EAL" evidence="6">
    <location>
        <begin position="545"/>
        <end position="802"/>
    </location>
</feature>
<dbReference type="PROSITE" id="PS50883">
    <property type="entry name" value="EAL"/>
    <property type="match status" value="1"/>
</dbReference>
<dbReference type="InterPro" id="IPR000014">
    <property type="entry name" value="PAS"/>
</dbReference>
<dbReference type="InterPro" id="IPR035965">
    <property type="entry name" value="PAS-like_dom_sf"/>
</dbReference>
<dbReference type="SUPFAM" id="SSF141868">
    <property type="entry name" value="EAL domain-like"/>
    <property type="match status" value="1"/>
</dbReference>
<dbReference type="InterPro" id="IPR043128">
    <property type="entry name" value="Rev_trsase/Diguanyl_cyclase"/>
</dbReference>
<feature type="domain" description="PAS" evidence="4">
    <location>
        <begin position="243"/>
        <end position="296"/>
    </location>
</feature>
<dbReference type="Gene3D" id="3.30.450.20">
    <property type="entry name" value="PAS domain"/>
    <property type="match status" value="1"/>
</dbReference>
<dbReference type="PROSITE" id="PS50113">
    <property type="entry name" value="PAC"/>
    <property type="match status" value="1"/>
</dbReference>
<dbReference type="PROSITE" id="PS50887">
    <property type="entry name" value="GGDEF"/>
    <property type="match status" value="1"/>
</dbReference>
<evidence type="ECO:0000259" key="4">
    <source>
        <dbReference type="PROSITE" id="PS50112"/>
    </source>
</evidence>
<dbReference type="SUPFAM" id="SSF55785">
    <property type="entry name" value="PYP-like sensor domain (PAS domain)"/>
    <property type="match status" value="1"/>
</dbReference>
<dbReference type="InterPro" id="IPR001633">
    <property type="entry name" value="EAL_dom"/>
</dbReference>
<dbReference type="SUPFAM" id="SSF55073">
    <property type="entry name" value="Nucleotide cyclase"/>
    <property type="match status" value="1"/>
</dbReference>
<dbReference type="Pfam" id="PF00989">
    <property type="entry name" value="PAS"/>
    <property type="match status" value="1"/>
</dbReference>
<feature type="domain" description="PAC" evidence="5">
    <location>
        <begin position="318"/>
        <end position="369"/>
    </location>
</feature>
<accession>A0A653E925</accession>
<comment type="subcellular location">
    <subcellularLocation>
        <location evidence="2">Cell inner membrane</location>
    </subcellularLocation>
</comment>
<dbReference type="GO" id="GO:0005886">
    <property type="term" value="C:plasma membrane"/>
    <property type="evidence" value="ECO:0007669"/>
    <property type="project" value="UniProtKB-SubCell"/>
</dbReference>
<dbReference type="RefSeq" id="WP_150548835.1">
    <property type="nucleotide sequence ID" value="NZ_LR215729.2"/>
</dbReference>
<dbReference type="NCBIfam" id="TIGR00254">
    <property type="entry name" value="GGDEF"/>
    <property type="match status" value="1"/>
</dbReference>
<dbReference type="GO" id="GO:0003824">
    <property type="term" value="F:catalytic activity"/>
    <property type="evidence" value="ECO:0007669"/>
    <property type="project" value="UniProtKB-ARBA"/>
</dbReference>